<dbReference type="InterPro" id="IPR053876">
    <property type="entry name" value="Phage_int_M"/>
</dbReference>
<evidence type="ECO:0000313" key="4">
    <source>
        <dbReference type="Proteomes" id="UP000672657"/>
    </source>
</evidence>
<accession>A0ABN7QEE7</accession>
<dbReference type="Proteomes" id="UP000672657">
    <property type="component" value="Unassembled WGS sequence"/>
</dbReference>
<protein>
    <recommendedName>
        <fullName evidence="2">Phage integrase central domain-containing protein</fullName>
    </recommendedName>
</protein>
<keyword evidence="4" id="KW-1185">Reference proteome</keyword>
<dbReference type="InterPro" id="IPR011010">
    <property type="entry name" value="DNA_brk_join_enz"/>
</dbReference>
<comment type="caution">
    <text evidence="3">The sequence shown here is derived from an EMBL/GenBank/DDBJ whole genome shotgun (WGS) entry which is preliminary data.</text>
</comment>
<dbReference type="RefSeq" id="WP_211957576.1">
    <property type="nucleotide sequence ID" value="NZ_CAJPVI010000061.1"/>
</dbReference>
<dbReference type="SUPFAM" id="SSF56349">
    <property type="entry name" value="DNA breaking-rejoining enzymes"/>
    <property type="match status" value="1"/>
</dbReference>
<dbReference type="Gene3D" id="1.10.150.130">
    <property type="match status" value="1"/>
</dbReference>
<gene>
    <name evidence="3" type="ORF">LMG26411_06778</name>
</gene>
<proteinExistence type="predicted"/>
<dbReference type="EMBL" id="CAJPVI010000061">
    <property type="protein sequence ID" value="CAG2159541.1"/>
    <property type="molecule type" value="Genomic_DNA"/>
</dbReference>
<keyword evidence="1" id="KW-0238">DNA-binding</keyword>
<evidence type="ECO:0000259" key="2">
    <source>
        <dbReference type="Pfam" id="PF22022"/>
    </source>
</evidence>
<dbReference type="Pfam" id="PF22022">
    <property type="entry name" value="Phage_int_M"/>
    <property type="match status" value="1"/>
</dbReference>
<evidence type="ECO:0000256" key="1">
    <source>
        <dbReference type="ARBA" id="ARBA00023125"/>
    </source>
</evidence>
<evidence type="ECO:0000313" key="3">
    <source>
        <dbReference type="EMBL" id="CAG2159541.1"/>
    </source>
</evidence>
<reference evidence="3 4" key="1">
    <citation type="submission" date="2021-03" db="EMBL/GenBank/DDBJ databases">
        <authorList>
            <person name="Peeters C."/>
        </authorList>
    </citation>
    <scope>NUCLEOTIDE SEQUENCE [LARGE SCALE GENOMIC DNA]</scope>
    <source>
        <strain evidence="3 4">LMG 26411</strain>
    </source>
</reference>
<dbReference type="InterPro" id="IPR010998">
    <property type="entry name" value="Integrase_recombinase_N"/>
</dbReference>
<organism evidence="3 4">
    <name type="scientific">Cupriavidus numazuensis</name>
    <dbReference type="NCBI Taxonomy" id="221992"/>
    <lineage>
        <taxon>Bacteria</taxon>
        <taxon>Pseudomonadati</taxon>
        <taxon>Pseudomonadota</taxon>
        <taxon>Betaproteobacteria</taxon>
        <taxon>Burkholderiales</taxon>
        <taxon>Burkholderiaceae</taxon>
        <taxon>Cupriavidus</taxon>
    </lineage>
</organism>
<sequence>MNTFEAIAKDWLGTKRKGWSAGRNKRVTASLKNDIYRQIGKRLFPEISGPLILAVLRKSEQRGRTT</sequence>
<name>A0ABN7QEE7_9BURK</name>
<feature type="domain" description="Phage integrase central" evidence="2">
    <location>
        <begin position="4"/>
        <end position="65"/>
    </location>
</feature>